<protein>
    <recommendedName>
        <fullName evidence="4">Reverse transcriptase domain-containing protein</fullName>
    </recommendedName>
</protein>
<reference evidence="2" key="2">
    <citation type="submission" date="2022-01" db="EMBL/GenBank/DDBJ databases">
        <authorList>
            <person name="Yamashiro T."/>
            <person name="Shiraishi A."/>
            <person name="Satake H."/>
            <person name="Nakayama K."/>
        </authorList>
    </citation>
    <scope>NUCLEOTIDE SEQUENCE</scope>
</reference>
<gene>
    <name evidence="2" type="ORF">Tco_1054607</name>
</gene>
<proteinExistence type="predicted"/>
<organism evidence="2 3">
    <name type="scientific">Tanacetum coccineum</name>
    <dbReference type="NCBI Taxonomy" id="301880"/>
    <lineage>
        <taxon>Eukaryota</taxon>
        <taxon>Viridiplantae</taxon>
        <taxon>Streptophyta</taxon>
        <taxon>Embryophyta</taxon>
        <taxon>Tracheophyta</taxon>
        <taxon>Spermatophyta</taxon>
        <taxon>Magnoliopsida</taxon>
        <taxon>eudicotyledons</taxon>
        <taxon>Gunneridae</taxon>
        <taxon>Pentapetalae</taxon>
        <taxon>asterids</taxon>
        <taxon>campanulids</taxon>
        <taxon>Asterales</taxon>
        <taxon>Asteraceae</taxon>
        <taxon>Asteroideae</taxon>
        <taxon>Anthemideae</taxon>
        <taxon>Anthemidinae</taxon>
        <taxon>Tanacetum</taxon>
    </lineage>
</organism>
<keyword evidence="3" id="KW-1185">Reference proteome</keyword>
<dbReference type="EMBL" id="BQNB010018974">
    <property type="protein sequence ID" value="GJT80265.1"/>
    <property type="molecule type" value="Genomic_DNA"/>
</dbReference>
<sequence length="500" mass="56306">MKKKCMDKGSKERSPPHNLRQKPGQYIIYQNHKMIAGIEERRHGPSDAMHNPSQPFGFLSTETCSQAVSRVLRNIIVIFARTFRVILFSIHNDEWKSFHVINKQHCGRCLAGIVMAFSVISILSDLSEESVGTSTARVILFGTIPTTIPPTTPTIDLPVIHGDTLLTPTIPTIPLVAPTIQYTSPFINTDSSDSDTPDSPPSQDPSPSVPISLPVCGALSPVRADLSPPPKSIRDSDLVTNLEVSLEDGYEPYVPREILMSVLRMLMLLELEGWMIEMWLRRRPRRRLILERDTVEVDPRVGPVIEDGVREPIREDVLDHVTADGAVELPMRHWEGHRITRVDLEVTTMTERISALERDNTRLRGMLDVERYKSMPTATCTKVTQDAINELIAKHLDEALKAYDAGRNPRIESEIKNDQQDDHVKEKVNHGNGNKNGNGNPNVNIGGVVPVARECTYQEFVKCQSLNFKRMEGVVGLTRWFEKMETVFHISNCPPIYFVK</sequence>
<feature type="region of interest" description="Disordered" evidence="1">
    <location>
        <begin position="1"/>
        <end position="22"/>
    </location>
</feature>
<accession>A0ABQ5GYS9</accession>
<feature type="compositionally biased region" description="Pro residues" evidence="1">
    <location>
        <begin position="198"/>
        <end position="208"/>
    </location>
</feature>
<evidence type="ECO:0000256" key="1">
    <source>
        <dbReference type="SAM" id="MobiDB-lite"/>
    </source>
</evidence>
<evidence type="ECO:0000313" key="3">
    <source>
        <dbReference type="Proteomes" id="UP001151760"/>
    </source>
</evidence>
<evidence type="ECO:0000313" key="2">
    <source>
        <dbReference type="EMBL" id="GJT80265.1"/>
    </source>
</evidence>
<feature type="compositionally biased region" description="Basic and acidic residues" evidence="1">
    <location>
        <begin position="1"/>
        <end position="15"/>
    </location>
</feature>
<evidence type="ECO:0008006" key="4">
    <source>
        <dbReference type="Google" id="ProtNLM"/>
    </source>
</evidence>
<feature type="region of interest" description="Disordered" evidence="1">
    <location>
        <begin position="187"/>
        <end position="210"/>
    </location>
</feature>
<name>A0ABQ5GYS9_9ASTR</name>
<dbReference type="Proteomes" id="UP001151760">
    <property type="component" value="Unassembled WGS sequence"/>
</dbReference>
<reference evidence="2" key="1">
    <citation type="journal article" date="2022" name="Int. J. Mol. Sci.">
        <title>Draft Genome of Tanacetum Coccineum: Genomic Comparison of Closely Related Tanacetum-Family Plants.</title>
        <authorList>
            <person name="Yamashiro T."/>
            <person name="Shiraishi A."/>
            <person name="Nakayama K."/>
            <person name="Satake H."/>
        </authorList>
    </citation>
    <scope>NUCLEOTIDE SEQUENCE</scope>
</reference>
<comment type="caution">
    <text evidence="2">The sequence shown here is derived from an EMBL/GenBank/DDBJ whole genome shotgun (WGS) entry which is preliminary data.</text>
</comment>